<dbReference type="SUPFAM" id="SSF74731">
    <property type="entry name" value="Ribosomal protein L20"/>
    <property type="match status" value="1"/>
</dbReference>
<protein>
    <submittedName>
        <fullName evidence="4">(pine wood nematode) hypothetical protein</fullName>
    </submittedName>
</protein>
<sequence>MKRERLRRFVAWQYASKRTTVRAGSRQLNKIFIYMGMQQKDEKKFERYYSEERVNAALGLNRIEYMHFRNMLDQAHILLDNTCLAQLAIYEPRTFESIVNLTRKMSLEDGRDVLDDDVLQNVEFRPDWLGDPLPRSIYYQKGPAKDFSQTPRKLRVDEF</sequence>
<keyword evidence="2" id="KW-0689">Ribosomal protein</keyword>
<dbReference type="AlphaFoldDB" id="A0A1I7SVQ0"/>
<dbReference type="Proteomes" id="UP000582659">
    <property type="component" value="Unassembled WGS sequence"/>
</dbReference>
<evidence type="ECO:0000313" key="4">
    <source>
        <dbReference type="EMBL" id="CAD5215835.1"/>
    </source>
</evidence>
<dbReference type="GO" id="GO:0019843">
    <property type="term" value="F:rRNA binding"/>
    <property type="evidence" value="ECO:0007669"/>
    <property type="project" value="InterPro"/>
</dbReference>
<evidence type="ECO:0000256" key="2">
    <source>
        <dbReference type="ARBA" id="ARBA00022980"/>
    </source>
</evidence>
<keyword evidence="7" id="KW-1185">Reference proteome</keyword>
<dbReference type="PANTHER" id="PTHR10986">
    <property type="entry name" value="39S RIBOSOMAL PROTEIN L20"/>
    <property type="match status" value="1"/>
</dbReference>
<dbReference type="Proteomes" id="UP000659654">
    <property type="component" value="Unassembled WGS sequence"/>
</dbReference>
<organism evidence="6 8">
    <name type="scientific">Bursaphelenchus xylophilus</name>
    <name type="common">Pinewood nematode worm</name>
    <name type="synonym">Aphelenchoides xylophilus</name>
    <dbReference type="NCBI Taxonomy" id="6326"/>
    <lineage>
        <taxon>Eukaryota</taxon>
        <taxon>Metazoa</taxon>
        <taxon>Ecdysozoa</taxon>
        <taxon>Nematoda</taxon>
        <taxon>Chromadorea</taxon>
        <taxon>Rhabditida</taxon>
        <taxon>Tylenchina</taxon>
        <taxon>Tylenchomorpha</taxon>
        <taxon>Aphelenchoidea</taxon>
        <taxon>Aphelenchoididae</taxon>
        <taxon>Bursaphelenchus</taxon>
    </lineage>
</organism>
<accession>A0A1I7SVQ0</accession>
<dbReference type="GO" id="GO:1990904">
    <property type="term" value="C:ribonucleoprotein complex"/>
    <property type="evidence" value="ECO:0007669"/>
    <property type="project" value="UniProtKB-KW"/>
</dbReference>
<dbReference type="eggNOG" id="KOG4707">
    <property type="taxonomic scope" value="Eukaryota"/>
</dbReference>
<evidence type="ECO:0000313" key="6">
    <source>
        <dbReference type="Proteomes" id="UP000095284"/>
    </source>
</evidence>
<dbReference type="InterPro" id="IPR035566">
    <property type="entry name" value="Ribosomal_protein_bL20_C"/>
</dbReference>
<dbReference type="InterPro" id="IPR005813">
    <property type="entry name" value="Ribosomal_bL20"/>
</dbReference>
<dbReference type="GO" id="GO:0005840">
    <property type="term" value="C:ribosome"/>
    <property type="evidence" value="ECO:0007669"/>
    <property type="project" value="UniProtKB-KW"/>
</dbReference>
<evidence type="ECO:0000313" key="5">
    <source>
        <dbReference type="EMBL" id="CAG9098062.1"/>
    </source>
</evidence>
<dbReference type="WBParaSite" id="BXY_1712800.1">
    <property type="protein sequence ID" value="BXY_1712800.1"/>
    <property type="gene ID" value="BXY_1712800"/>
</dbReference>
<gene>
    <name evidence="4" type="ORF">BXYJ_LOCUS4228</name>
</gene>
<dbReference type="EMBL" id="CAJFCV020000002">
    <property type="protein sequence ID" value="CAG9098062.1"/>
    <property type="molecule type" value="Genomic_DNA"/>
</dbReference>
<dbReference type="EMBL" id="CAJFDI010000002">
    <property type="protein sequence ID" value="CAD5215835.1"/>
    <property type="molecule type" value="Genomic_DNA"/>
</dbReference>
<keyword evidence="3" id="KW-0687">Ribonucleoprotein</keyword>
<evidence type="ECO:0000256" key="3">
    <source>
        <dbReference type="ARBA" id="ARBA00023274"/>
    </source>
</evidence>
<evidence type="ECO:0000256" key="1">
    <source>
        <dbReference type="ARBA" id="ARBA00007698"/>
    </source>
</evidence>
<name>A0A1I7SVQ0_BURXY</name>
<evidence type="ECO:0000313" key="8">
    <source>
        <dbReference type="WBParaSite" id="BXY_1712800.1"/>
    </source>
</evidence>
<dbReference type="GO" id="GO:0003735">
    <property type="term" value="F:structural constituent of ribosome"/>
    <property type="evidence" value="ECO:0007669"/>
    <property type="project" value="InterPro"/>
</dbReference>
<evidence type="ECO:0000313" key="7">
    <source>
        <dbReference type="Proteomes" id="UP000659654"/>
    </source>
</evidence>
<dbReference type="Proteomes" id="UP000095284">
    <property type="component" value="Unplaced"/>
</dbReference>
<proteinExistence type="inferred from homology"/>
<comment type="similarity">
    <text evidence="1">Belongs to the bacterial ribosomal protein bL20 family.</text>
</comment>
<dbReference type="Gene3D" id="1.10.1900.20">
    <property type="entry name" value="Ribosomal protein L20"/>
    <property type="match status" value="1"/>
</dbReference>
<dbReference type="OrthoDB" id="10251781at2759"/>
<dbReference type="GO" id="GO:0006412">
    <property type="term" value="P:translation"/>
    <property type="evidence" value="ECO:0007669"/>
    <property type="project" value="InterPro"/>
</dbReference>
<reference evidence="5" key="2">
    <citation type="submission" date="2020-08" db="EMBL/GenBank/DDBJ databases">
        <authorList>
            <person name="Kikuchi T."/>
        </authorList>
    </citation>
    <scope>NUCLEOTIDE SEQUENCE</scope>
    <source>
        <strain evidence="4">Ka4C1</strain>
    </source>
</reference>
<reference evidence="8" key="1">
    <citation type="submission" date="2016-11" db="UniProtKB">
        <authorList>
            <consortium name="WormBaseParasite"/>
        </authorList>
    </citation>
    <scope>IDENTIFICATION</scope>
</reference>
<dbReference type="SMR" id="A0A1I7SVQ0"/>
<dbReference type="Pfam" id="PF00453">
    <property type="entry name" value="Ribosomal_L20"/>
    <property type="match status" value="1"/>
</dbReference>